<feature type="compositionally biased region" description="Low complexity" evidence="1">
    <location>
        <begin position="139"/>
        <end position="148"/>
    </location>
</feature>
<feature type="domain" description="DnaT DNA-binding" evidence="2">
    <location>
        <begin position="180"/>
        <end position="250"/>
    </location>
</feature>
<evidence type="ECO:0000313" key="3">
    <source>
        <dbReference type="EMBL" id="TWH63875.1"/>
    </source>
</evidence>
<dbReference type="InterPro" id="IPR040480">
    <property type="entry name" value="DnaT_DNA_bind"/>
</dbReference>
<gene>
    <name evidence="3" type="ORF">LX59_03039</name>
</gene>
<reference evidence="3 4" key="1">
    <citation type="submission" date="2019-07" db="EMBL/GenBank/DDBJ databases">
        <title>Genomic Encyclopedia of Type Strains, Phase I: the one thousand microbial genomes (KMG-I) project.</title>
        <authorList>
            <person name="Kyrpides N."/>
        </authorList>
    </citation>
    <scope>NUCLEOTIDE SEQUENCE [LARGE SCALE GENOMIC DNA]</scope>
    <source>
        <strain evidence="3 4">DSM 375</strain>
    </source>
</reference>
<dbReference type="Gene3D" id="1.10.8.1180">
    <property type="match status" value="1"/>
</dbReference>
<evidence type="ECO:0000313" key="4">
    <source>
        <dbReference type="Proteomes" id="UP000319627"/>
    </source>
</evidence>
<feature type="compositionally biased region" description="Polar residues" evidence="1">
    <location>
        <begin position="151"/>
        <end position="167"/>
    </location>
</feature>
<feature type="region of interest" description="Disordered" evidence="1">
    <location>
        <begin position="109"/>
        <end position="167"/>
    </location>
</feature>
<dbReference type="AlphaFoldDB" id="A0A562HZQ4"/>
<protein>
    <recommendedName>
        <fullName evidence="2">DnaT DNA-binding domain-containing protein</fullName>
    </recommendedName>
</protein>
<proteinExistence type="predicted"/>
<dbReference type="EMBL" id="VLKG01000017">
    <property type="protein sequence ID" value="TWH63875.1"/>
    <property type="molecule type" value="Genomic_DNA"/>
</dbReference>
<feature type="compositionally biased region" description="Polar residues" evidence="1">
    <location>
        <begin position="109"/>
        <end position="124"/>
    </location>
</feature>
<organism evidence="3 4">
    <name type="scientific">Azomonas agilis</name>
    <dbReference type="NCBI Taxonomy" id="116849"/>
    <lineage>
        <taxon>Bacteria</taxon>
        <taxon>Pseudomonadati</taxon>
        <taxon>Pseudomonadota</taxon>
        <taxon>Gammaproteobacteria</taxon>
        <taxon>Pseudomonadales</taxon>
        <taxon>Pseudomonadaceae</taxon>
        <taxon>Azomonas</taxon>
    </lineage>
</organism>
<evidence type="ECO:0000256" key="1">
    <source>
        <dbReference type="SAM" id="MobiDB-lite"/>
    </source>
</evidence>
<dbReference type="RefSeq" id="WP_144573301.1">
    <property type="nucleotide sequence ID" value="NZ_VLKG01000017.1"/>
</dbReference>
<sequence>MPAFQINDEEWGALSEEPGDIFLAYCAIRRFMDYKTGIAGASRRLSEQMMREVLYVAPTQGRHVSGSPTRQRVRSVLDRLVKLGVLIPLGAMIYRLPLATYLAASKTSATNEQPVQKPYQQPEHNQPEPRNDGAYGDIETASSTATESSHIENSNLPQISGKANTHTQRAREDFASSERFPMPDTWVPDPQSFHTVLVRNGMGNVRYLPDQLLEFRSYWVVHPERHQTQAQWEHQFAQQLRRINRNQQTQGTGHEVRERPPVKRVRNAIDILHDDDW</sequence>
<name>A0A562HZQ4_9GAMM</name>
<dbReference type="OrthoDB" id="6174582at2"/>
<dbReference type="Pfam" id="PF17948">
    <property type="entry name" value="DnaT"/>
    <property type="match status" value="1"/>
</dbReference>
<comment type="caution">
    <text evidence="3">The sequence shown here is derived from an EMBL/GenBank/DDBJ whole genome shotgun (WGS) entry which is preliminary data.</text>
</comment>
<dbReference type="Proteomes" id="UP000319627">
    <property type="component" value="Unassembled WGS sequence"/>
</dbReference>
<keyword evidence="4" id="KW-1185">Reference proteome</keyword>
<accession>A0A562HZQ4</accession>
<evidence type="ECO:0000259" key="2">
    <source>
        <dbReference type="Pfam" id="PF17948"/>
    </source>
</evidence>